<protein>
    <recommendedName>
        <fullName evidence="3">Resolvase/invertase-type recombinase catalytic domain-containing protein</fullName>
    </recommendedName>
</protein>
<sequence length="140" mass="15678">MPPAPVSPAERTAGTPTAIGILRQDISGRHRRRDERIVEWLAQRWGYELPALLIVDDTELAPTLLLIEHIRAAAADAVIAPDREHIWPARRAVTELCDLILAGSEKTWPRGYHWPPFGYAEDELTVARPRGLTTGYRILG</sequence>
<evidence type="ECO:0000313" key="2">
    <source>
        <dbReference type="Proteomes" id="UP000503540"/>
    </source>
</evidence>
<evidence type="ECO:0000313" key="1">
    <source>
        <dbReference type="EMBL" id="QIS15596.1"/>
    </source>
</evidence>
<dbReference type="EMBL" id="CP046172">
    <property type="protein sequence ID" value="QIS15596.1"/>
    <property type="molecule type" value="Genomic_DNA"/>
</dbReference>
<accession>A0A6G9YRF3</accession>
<organism evidence="1 2">
    <name type="scientific">Nocardia arthritidis</name>
    <dbReference type="NCBI Taxonomy" id="228602"/>
    <lineage>
        <taxon>Bacteria</taxon>
        <taxon>Bacillati</taxon>
        <taxon>Actinomycetota</taxon>
        <taxon>Actinomycetes</taxon>
        <taxon>Mycobacteriales</taxon>
        <taxon>Nocardiaceae</taxon>
        <taxon>Nocardia</taxon>
    </lineage>
</organism>
<keyword evidence="2" id="KW-1185">Reference proteome</keyword>
<dbReference type="AlphaFoldDB" id="A0A6G9YRF3"/>
<reference evidence="1 2" key="1">
    <citation type="journal article" date="2019" name="ACS Chem. Biol.">
        <title>Identification and Mobilization of a Cryptic Antibiotic Biosynthesis Gene Locus from a Human-Pathogenic Nocardia Isolate.</title>
        <authorList>
            <person name="Herisse M."/>
            <person name="Ishida K."/>
            <person name="Porter J.L."/>
            <person name="Howden B."/>
            <person name="Hertweck C."/>
            <person name="Stinear T.P."/>
            <person name="Pidot S.J."/>
        </authorList>
    </citation>
    <scope>NUCLEOTIDE SEQUENCE [LARGE SCALE GENOMIC DNA]</scope>
    <source>
        <strain evidence="1 2">AUSMDU00012717</strain>
    </source>
</reference>
<name>A0A6G9YRF3_9NOCA</name>
<dbReference type="KEGG" id="nah:F5544_38875"/>
<dbReference type="Proteomes" id="UP000503540">
    <property type="component" value="Chromosome"/>
</dbReference>
<proteinExistence type="predicted"/>
<gene>
    <name evidence="1" type="ORF">F5544_38875</name>
</gene>
<evidence type="ECO:0008006" key="3">
    <source>
        <dbReference type="Google" id="ProtNLM"/>
    </source>
</evidence>
<dbReference type="RefSeq" id="WP_167477821.1">
    <property type="nucleotide sequence ID" value="NZ_CP046172.1"/>
</dbReference>